<dbReference type="GO" id="GO:0012505">
    <property type="term" value="C:endomembrane system"/>
    <property type="evidence" value="ECO:0007669"/>
    <property type="project" value="UniProtKB-SubCell"/>
</dbReference>
<dbReference type="EMBL" id="JANTQA010000032">
    <property type="protein sequence ID" value="KAJ3439598.1"/>
    <property type="molecule type" value="Genomic_DNA"/>
</dbReference>
<protein>
    <submittedName>
        <fullName evidence="6">Cnh domain containing</fullName>
    </submittedName>
</protein>
<evidence type="ECO:0000256" key="2">
    <source>
        <dbReference type="ARBA" id="ARBA00023136"/>
    </source>
</evidence>
<dbReference type="PANTHER" id="PTHR12894">
    <property type="entry name" value="CNH DOMAIN CONTAINING"/>
    <property type="match status" value="1"/>
</dbReference>
<dbReference type="Pfam" id="PF10366">
    <property type="entry name" value="Vps39_1"/>
    <property type="match status" value="1"/>
</dbReference>
<comment type="similarity">
    <text evidence="3">Belongs to the VAM6/VPS39 family.</text>
</comment>
<dbReference type="InterPro" id="IPR000547">
    <property type="entry name" value="Clathrin_H-chain/VPS_repeat"/>
</dbReference>
<dbReference type="GO" id="GO:0006886">
    <property type="term" value="P:intracellular protein transport"/>
    <property type="evidence" value="ECO:0007669"/>
    <property type="project" value="UniProtKB-UniRule"/>
</dbReference>
<evidence type="ECO:0000256" key="1">
    <source>
        <dbReference type="ARBA" id="ARBA00004184"/>
    </source>
</evidence>
<dbReference type="InterPro" id="IPR032914">
    <property type="entry name" value="Vam6/VPS39/TRAP1"/>
</dbReference>
<feature type="domain" description="CNH" evidence="5">
    <location>
        <begin position="16"/>
        <end position="275"/>
    </location>
</feature>
<dbReference type="GO" id="GO:0034058">
    <property type="term" value="P:endosomal vesicle fusion"/>
    <property type="evidence" value="ECO:0007669"/>
    <property type="project" value="TreeGrafter"/>
</dbReference>
<dbReference type="InterPro" id="IPR036322">
    <property type="entry name" value="WD40_repeat_dom_sf"/>
</dbReference>
<dbReference type="PROSITE" id="PS50236">
    <property type="entry name" value="CHCR"/>
    <property type="match status" value="1"/>
</dbReference>
<evidence type="ECO:0000313" key="7">
    <source>
        <dbReference type="Proteomes" id="UP001146793"/>
    </source>
</evidence>
<feature type="repeat" description="CHCR" evidence="4">
    <location>
        <begin position="548"/>
        <end position="723"/>
    </location>
</feature>
<dbReference type="GO" id="GO:0016020">
    <property type="term" value="C:membrane"/>
    <property type="evidence" value="ECO:0007669"/>
    <property type="project" value="TreeGrafter"/>
</dbReference>
<accession>A0AAV7ZC43</accession>
<reference evidence="6" key="1">
    <citation type="submission" date="2022-08" db="EMBL/GenBank/DDBJ databases">
        <title>Novel sulphate-reducing endosymbionts in the free-living metamonad Anaeramoeba.</title>
        <authorList>
            <person name="Jerlstrom-Hultqvist J."/>
            <person name="Cepicka I."/>
            <person name="Gallot-Lavallee L."/>
            <person name="Salas-Leiva D."/>
            <person name="Curtis B.A."/>
            <person name="Zahonova K."/>
            <person name="Pipaliya S."/>
            <person name="Dacks J."/>
            <person name="Roger A.J."/>
        </authorList>
    </citation>
    <scope>NUCLEOTIDE SEQUENCE</scope>
    <source>
        <strain evidence="6">Busselton2</strain>
    </source>
</reference>
<dbReference type="GO" id="GO:0006914">
    <property type="term" value="P:autophagy"/>
    <property type="evidence" value="ECO:0007669"/>
    <property type="project" value="TreeGrafter"/>
</dbReference>
<comment type="caution">
    <text evidence="6">The sequence shown here is derived from an EMBL/GenBank/DDBJ whole genome shotgun (WGS) entry which is preliminary data.</text>
</comment>
<evidence type="ECO:0000256" key="3">
    <source>
        <dbReference type="ARBA" id="ARBA00038201"/>
    </source>
</evidence>
<dbReference type="InterPro" id="IPR019452">
    <property type="entry name" value="VPS39/TGF_beta_rcpt-assoc_1"/>
</dbReference>
<name>A0AAV7ZC43_9EUKA</name>
<comment type="subcellular location">
    <subcellularLocation>
        <location evidence="1">Endomembrane system</location>
        <topology evidence="1">Peripheral membrane protein</topology>
    </subcellularLocation>
</comment>
<dbReference type="GO" id="GO:0005737">
    <property type="term" value="C:cytoplasm"/>
    <property type="evidence" value="ECO:0007669"/>
    <property type="project" value="TreeGrafter"/>
</dbReference>
<sequence>METHCAFEYSLIIKNIGKIESLETWNNNLVVSLNNGSLIQYQVDQISKNFEFQATEIKRIQKFTKKGITQMSIVQPKNILIALFDSTVQLFNLKTMKPLNILCSKKALIFSYNKRKTLCIGLKTKLLIFKWKNNTFQKTIDVPITAVPKTLEWFKATKICIGFKKEYILMNLRDNSNKQLFALGKNSQPISTKISDEEILLGKEKICIFQDPYGKAPRAYGITWVDSPKNIFYFQPYVLGMFSQDIRVRTLNTKRLVQNIEIPETISFCYGENENIRFGYTFNKEGIWRLNEIPLLVQVDMLCSEANYEEALQLCQLVDTLDTVNKKEKFNTIKIDYAFYLFNKRKFVQAMEYFHEVGCDPRIVLSLFPSLVPPVVSQGFSIPTIKIKKLDENEQLEAIFGLIDYLQQTRNSPNIKTKQNSLEILKVIDTTLIRSYIQTNISYVTPFLRLPNYCDLEECEKLFVERELKSELIELYKTNEKHEKSLILIGKESKKSGDITTFVEYLCLLGKEHLELIFEYSKKLYQINPNQCLKVFIYEKNDKEEFMENQISSRGLPRMTVKKFIQENLPNLIIPYLEYVIFQKKDSTQDFHNDLLLFYYEQIQYLEDLLKNTLSDKKKINKLQITKNKIIEKINIFAKNSKYYLPQKMLDSFPKNRFYEERAIFLSRVGKYEMALDIYVNKLNDLGKAENYCIEHYHKDGKTQNIFSLYIKKLLSNNNNKYKYKNKDNTTENINDNDNTRLTNYIINIINEHYTKINPLDVIKLLPKKLNLSNILDYLILIIQKTTEVKRRCQITKNLEKSDNLNLKSKISKKGKRQFYIDQNVLCMGCGKRIGNSIIGIFPNGVYAHMSCIQNKYVCPKTNENFSDYSENFY</sequence>
<dbReference type="Pfam" id="PF10367">
    <property type="entry name" value="zf-Vps39_C"/>
    <property type="match status" value="1"/>
</dbReference>
<dbReference type="PROSITE" id="PS50219">
    <property type="entry name" value="CNH"/>
    <property type="match status" value="1"/>
</dbReference>
<gene>
    <name evidence="6" type="ORF">M0812_15631</name>
</gene>
<keyword evidence="2" id="KW-0472">Membrane</keyword>
<dbReference type="PANTHER" id="PTHR12894:SF49">
    <property type="entry name" value="VAM6_VPS39-LIKE PROTEIN"/>
    <property type="match status" value="1"/>
</dbReference>
<dbReference type="InterPro" id="IPR019453">
    <property type="entry name" value="VPS39/TGFA1_Znf"/>
</dbReference>
<organism evidence="6 7">
    <name type="scientific">Anaeramoeba flamelloides</name>
    <dbReference type="NCBI Taxonomy" id="1746091"/>
    <lineage>
        <taxon>Eukaryota</taxon>
        <taxon>Metamonada</taxon>
        <taxon>Anaeramoebidae</taxon>
        <taxon>Anaeramoeba</taxon>
    </lineage>
</organism>
<dbReference type="InterPro" id="IPR001180">
    <property type="entry name" value="CNH_dom"/>
</dbReference>
<dbReference type="Proteomes" id="UP001146793">
    <property type="component" value="Unassembled WGS sequence"/>
</dbReference>
<evidence type="ECO:0000259" key="5">
    <source>
        <dbReference type="PROSITE" id="PS50219"/>
    </source>
</evidence>
<evidence type="ECO:0000313" key="6">
    <source>
        <dbReference type="EMBL" id="KAJ3439598.1"/>
    </source>
</evidence>
<dbReference type="SUPFAM" id="SSF50978">
    <property type="entry name" value="WD40 repeat-like"/>
    <property type="match status" value="1"/>
</dbReference>
<proteinExistence type="inferred from homology"/>
<evidence type="ECO:0000256" key="4">
    <source>
        <dbReference type="PROSITE-ProRule" id="PRU01006"/>
    </source>
</evidence>
<dbReference type="Pfam" id="PF00780">
    <property type="entry name" value="CNH"/>
    <property type="match status" value="1"/>
</dbReference>
<dbReference type="AlphaFoldDB" id="A0AAV7ZC43"/>